<keyword evidence="4 5" id="KW-0833">Ubl conjugation pathway</keyword>
<dbReference type="FunFam" id="3.30.40.10:FF:000442">
    <property type="entry name" value="RING-type E3 ubiquitin transferase"/>
    <property type="match status" value="1"/>
</dbReference>
<dbReference type="CDD" id="cd16664">
    <property type="entry name" value="RING-Ubox_PUB"/>
    <property type="match status" value="1"/>
</dbReference>
<dbReference type="PANTHER" id="PTHR22849">
    <property type="entry name" value="WDSAM1 PROTEIN"/>
    <property type="match status" value="1"/>
</dbReference>
<dbReference type="InterPro" id="IPR016024">
    <property type="entry name" value="ARM-type_fold"/>
</dbReference>
<reference evidence="7 8" key="1">
    <citation type="submission" date="2024-01" db="EMBL/GenBank/DDBJ databases">
        <title>Genome assemblies of Stephania.</title>
        <authorList>
            <person name="Yang L."/>
        </authorList>
    </citation>
    <scope>NUCLEOTIDE SEQUENCE [LARGE SCALE GENOMIC DNA]</scope>
    <source>
        <strain evidence="7">QJT</strain>
        <tissue evidence="7">Leaf</tissue>
    </source>
</reference>
<gene>
    <name evidence="7" type="ORF">Sjap_024595</name>
</gene>
<evidence type="ECO:0000259" key="6">
    <source>
        <dbReference type="PROSITE" id="PS51698"/>
    </source>
</evidence>
<organism evidence="7 8">
    <name type="scientific">Stephania japonica</name>
    <dbReference type="NCBI Taxonomy" id="461633"/>
    <lineage>
        <taxon>Eukaryota</taxon>
        <taxon>Viridiplantae</taxon>
        <taxon>Streptophyta</taxon>
        <taxon>Embryophyta</taxon>
        <taxon>Tracheophyta</taxon>
        <taxon>Spermatophyta</taxon>
        <taxon>Magnoliopsida</taxon>
        <taxon>Ranunculales</taxon>
        <taxon>Menispermaceae</taxon>
        <taxon>Menispermoideae</taxon>
        <taxon>Cissampelideae</taxon>
        <taxon>Stephania</taxon>
    </lineage>
</organism>
<evidence type="ECO:0000313" key="7">
    <source>
        <dbReference type="EMBL" id="KAK9091418.1"/>
    </source>
</evidence>
<evidence type="ECO:0000256" key="2">
    <source>
        <dbReference type="ARBA" id="ARBA00004906"/>
    </source>
</evidence>
<protein>
    <recommendedName>
        <fullName evidence="5 6">U-box domain-containing protein</fullName>
        <ecNumber evidence="5">2.3.2.27</ecNumber>
    </recommendedName>
    <alternativeName>
        <fullName evidence="5">RING-type E3 ubiquitin transferase PUB</fullName>
    </alternativeName>
</protein>
<dbReference type="InterPro" id="IPR003613">
    <property type="entry name" value="Ubox_domain"/>
</dbReference>
<proteinExistence type="predicted"/>
<dbReference type="Gene3D" id="1.25.10.10">
    <property type="entry name" value="Leucine-rich Repeat Variant"/>
    <property type="match status" value="1"/>
</dbReference>
<evidence type="ECO:0000256" key="4">
    <source>
        <dbReference type="ARBA" id="ARBA00022786"/>
    </source>
</evidence>
<comment type="catalytic activity">
    <reaction evidence="1 5">
        <text>S-ubiquitinyl-[E2 ubiquitin-conjugating enzyme]-L-cysteine + [acceptor protein]-L-lysine = [E2 ubiquitin-conjugating enzyme]-L-cysteine + N(6)-ubiquitinyl-[acceptor protein]-L-lysine.</text>
        <dbReference type="EC" id="2.3.2.27"/>
    </reaction>
</comment>
<sequence>MISVIRRSRSPSEQFKSPPIELVVPNHFRCPISLDLMKDPVTVATGITFDRENIEKWLEQGHHNTCPVTNQTITNPPDLIPNHVLRRMIQDWCVENYRFGVERIPTPRIPVTENQVEEILRTVTHSAQRLDGNGCRKMLDKIRRLAKESERNKRCFVVNGTVIALSAAFHSFALSGNSLEESCYRSILNELLAVITSVSHHSQLDPEAVSFLGSKASFNCLVHLLMESTSSNSNSNSLSGTRNAALILKRLLAFDQRYVERLGQIEGAVKTLFRLIKEPICGTTTKACLAIVFFLISSSARKERLRSRLVEMGMVSLLLETLVDAEKSVGEKILGVLDELLECEIGRKEAATHPLAVPVMAKKIHRVSDLGNEFAMSLLFKLLSGAEGDGLVLEALQMGVFQKVLVTLQVGCGAVAKDKATKLLKLLHRCESRVECSNLTHFNKLKIPF</sequence>
<dbReference type="InterPro" id="IPR013083">
    <property type="entry name" value="Znf_RING/FYVE/PHD"/>
</dbReference>
<feature type="domain" description="U-box" evidence="6">
    <location>
        <begin position="23"/>
        <end position="99"/>
    </location>
</feature>
<dbReference type="GO" id="GO:0016567">
    <property type="term" value="P:protein ubiquitination"/>
    <property type="evidence" value="ECO:0007669"/>
    <property type="project" value="UniProtKB-UniRule"/>
</dbReference>
<dbReference type="GO" id="GO:0061630">
    <property type="term" value="F:ubiquitin protein ligase activity"/>
    <property type="evidence" value="ECO:0007669"/>
    <property type="project" value="UniProtKB-UniRule"/>
</dbReference>
<evidence type="ECO:0000256" key="3">
    <source>
        <dbReference type="ARBA" id="ARBA00022679"/>
    </source>
</evidence>
<comment type="pathway">
    <text evidence="2 5">Protein modification; protein ubiquitination.</text>
</comment>
<dbReference type="Pfam" id="PF25598">
    <property type="entry name" value="ARM_PUB"/>
    <property type="match status" value="1"/>
</dbReference>
<keyword evidence="8" id="KW-1185">Reference proteome</keyword>
<dbReference type="Proteomes" id="UP001417504">
    <property type="component" value="Unassembled WGS sequence"/>
</dbReference>
<dbReference type="InterPro" id="IPR045210">
    <property type="entry name" value="RING-Ubox_PUB"/>
</dbReference>
<dbReference type="InterPro" id="IPR058678">
    <property type="entry name" value="ARM_PUB"/>
</dbReference>
<accession>A0AAP0EKW2</accession>
<comment type="function">
    <text evidence="5">Functions as an E3 ubiquitin ligase.</text>
</comment>
<name>A0AAP0EKW2_9MAGN</name>
<dbReference type="SUPFAM" id="SSF57850">
    <property type="entry name" value="RING/U-box"/>
    <property type="match status" value="1"/>
</dbReference>
<evidence type="ECO:0000256" key="5">
    <source>
        <dbReference type="RuleBase" id="RU369093"/>
    </source>
</evidence>
<dbReference type="AlphaFoldDB" id="A0AAP0EKW2"/>
<dbReference type="Pfam" id="PF04564">
    <property type="entry name" value="U-box"/>
    <property type="match status" value="1"/>
</dbReference>
<dbReference type="EC" id="2.3.2.27" evidence="5"/>
<comment type="caution">
    <text evidence="7">The sequence shown here is derived from an EMBL/GenBank/DDBJ whole genome shotgun (WGS) entry which is preliminary data.</text>
</comment>
<dbReference type="Gene3D" id="3.30.40.10">
    <property type="entry name" value="Zinc/RING finger domain, C3HC4 (zinc finger)"/>
    <property type="match status" value="1"/>
</dbReference>
<dbReference type="PANTHER" id="PTHR22849:SF139">
    <property type="entry name" value="U-BOX DOMAIN-CONTAINING PROTEIN"/>
    <property type="match status" value="1"/>
</dbReference>
<evidence type="ECO:0000256" key="1">
    <source>
        <dbReference type="ARBA" id="ARBA00000900"/>
    </source>
</evidence>
<dbReference type="PROSITE" id="PS51698">
    <property type="entry name" value="U_BOX"/>
    <property type="match status" value="1"/>
</dbReference>
<dbReference type="InterPro" id="IPR011989">
    <property type="entry name" value="ARM-like"/>
</dbReference>
<evidence type="ECO:0000313" key="8">
    <source>
        <dbReference type="Proteomes" id="UP001417504"/>
    </source>
</evidence>
<dbReference type="SMART" id="SM00504">
    <property type="entry name" value="Ubox"/>
    <property type="match status" value="1"/>
</dbReference>
<dbReference type="EMBL" id="JBBNAE010000010">
    <property type="protein sequence ID" value="KAK9091418.1"/>
    <property type="molecule type" value="Genomic_DNA"/>
</dbReference>
<keyword evidence="3 5" id="KW-0808">Transferase</keyword>
<dbReference type="InterPro" id="IPR045185">
    <property type="entry name" value="PUB22/23/24-like"/>
</dbReference>
<dbReference type="SUPFAM" id="SSF48371">
    <property type="entry name" value="ARM repeat"/>
    <property type="match status" value="1"/>
</dbReference>